<reference evidence="2 3" key="1">
    <citation type="submission" date="2018-05" db="EMBL/GenBank/DDBJ databases">
        <title>Genomic Encyclopedia of Type Strains, Phase IV (KMG-IV): sequencing the most valuable type-strain genomes for metagenomic binning, comparative biology and taxonomic classification.</title>
        <authorList>
            <person name="Goeker M."/>
        </authorList>
    </citation>
    <scope>NUCLEOTIDE SEQUENCE [LARGE SCALE GENOMIC DNA]</scope>
    <source>
        <strain evidence="2 3">DSM 44704</strain>
    </source>
</reference>
<dbReference type="AlphaFoldDB" id="A0A318K8E3"/>
<accession>A0A318K8E3</accession>
<evidence type="ECO:0000256" key="1">
    <source>
        <dbReference type="SAM" id="MobiDB-lite"/>
    </source>
</evidence>
<protein>
    <submittedName>
        <fullName evidence="2">Uncharacterized protein</fullName>
    </submittedName>
</protein>
<proteinExistence type="predicted"/>
<gene>
    <name evidence="2" type="ORF">DFR70_1021074</name>
</gene>
<dbReference type="Proteomes" id="UP000247569">
    <property type="component" value="Unassembled WGS sequence"/>
</dbReference>
<comment type="caution">
    <text evidence="2">The sequence shown here is derived from an EMBL/GenBank/DDBJ whole genome shotgun (WGS) entry which is preliminary data.</text>
</comment>
<dbReference type="EMBL" id="QJKF01000002">
    <property type="protein sequence ID" value="PXX69385.1"/>
    <property type="molecule type" value="Genomic_DNA"/>
</dbReference>
<sequence>MGVLALAWLLSPAVGKPRDPRLRSIVAVVACWTAGPATKRAARHADGGLVRISPYLAHIQAADAEEPSTPTESARQLRQALHARPRCSVPGRPMPIARLAAEGLDADVDELLVPAGALGSTVYVRTRRAPHVVRTVAPGASRMSPSPVRKALGGHVIGSTARPVRRRDGASVSAENSCTTG</sequence>
<keyword evidence="3" id="KW-1185">Reference proteome</keyword>
<evidence type="ECO:0000313" key="3">
    <source>
        <dbReference type="Proteomes" id="UP000247569"/>
    </source>
</evidence>
<organism evidence="2 3">
    <name type="scientific">Nocardia tenerifensis</name>
    <dbReference type="NCBI Taxonomy" id="228006"/>
    <lineage>
        <taxon>Bacteria</taxon>
        <taxon>Bacillati</taxon>
        <taxon>Actinomycetota</taxon>
        <taxon>Actinomycetes</taxon>
        <taxon>Mycobacteriales</taxon>
        <taxon>Nocardiaceae</taxon>
        <taxon>Nocardia</taxon>
    </lineage>
</organism>
<feature type="region of interest" description="Disordered" evidence="1">
    <location>
        <begin position="152"/>
        <end position="181"/>
    </location>
</feature>
<name>A0A318K8E3_9NOCA</name>
<evidence type="ECO:0000313" key="2">
    <source>
        <dbReference type="EMBL" id="PXX69385.1"/>
    </source>
</evidence>